<protein>
    <submittedName>
        <fullName evidence="2">Uncharacterized protein</fullName>
    </submittedName>
</protein>
<evidence type="ECO:0000256" key="1">
    <source>
        <dbReference type="SAM" id="Phobius"/>
    </source>
</evidence>
<feature type="transmembrane region" description="Helical" evidence="1">
    <location>
        <begin position="62"/>
        <end position="86"/>
    </location>
</feature>
<dbReference type="Proteomes" id="UP000326671">
    <property type="component" value="Unassembled WGS sequence"/>
</dbReference>
<sequence>MFQFMGLLKTMGVVIFTFIATSFLLGFFNINNVAFTVTVLYVVCYILTGVLSPIWNPETPYIASYLASLTLTVLNLLFAVTVLDIMVFADPMDINRGLARNTLVSLFVTFVWVKIVKWKQEKEHG</sequence>
<reference evidence="2 3" key="1">
    <citation type="submission" date="2019-09" db="EMBL/GenBank/DDBJ databases">
        <title>Whole genome sequences of isolates from the Mars Exploration Rovers.</title>
        <authorList>
            <person name="Seuylemezian A."/>
            <person name="Vaishampayan P."/>
        </authorList>
    </citation>
    <scope>NUCLEOTIDE SEQUENCE [LARGE SCALE GENOMIC DNA]</scope>
    <source>
        <strain evidence="2 3">MER_TA_151</strain>
    </source>
</reference>
<keyword evidence="1" id="KW-0472">Membrane</keyword>
<comment type="caution">
    <text evidence="2">The sequence shown here is derived from an EMBL/GenBank/DDBJ whole genome shotgun (WGS) entry which is preliminary data.</text>
</comment>
<keyword evidence="1" id="KW-0812">Transmembrane</keyword>
<feature type="transmembrane region" description="Helical" evidence="1">
    <location>
        <begin position="34"/>
        <end position="55"/>
    </location>
</feature>
<evidence type="ECO:0000313" key="3">
    <source>
        <dbReference type="Proteomes" id="UP000326671"/>
    </source>
</evidence>
<dbReference type="RefSeq" id="WP_150442204.1">
    <property type="nucleotide sequence ID" value="NZ_VYKL01000039.1"/>
</dbReference>
<evidence type="ECO:0000313" key="2">
    <source>
        <dbReference type="EMBL" id="KAA9015978.1"/>
    </source>
</evidence>
<dbReference type="AlphaFoldDB" id="A0A5J5H7Q7"/>
<proteinExistence type="predicted"/>
<accession>A0A5J5H7Q7</accession>
<feature type="transmembrane region" description="Helical" evidence="1">
    <location>
        <begin position="98"/>
        <end position="116"/>
    </location>
</feature>
<gene>
    <name evidence="2" type="ORF">F4V44_22235</name>
</gene>
<keyword evidence="1" id="KW-1133">Transmembrane helix</keyword>
<keyword evidence="3" id="KW-1185">Reference proteome</keyword>
<name>A0A5J5H7Q7_9BACI</name>
<dbReference type="OrthoDB" id="2735017at2"/>
<feature type="transmembrane region" description="Helical" evidence="1">
    <location>
        <begin position="7"/>
        <end position="28"/>
    </location>
</feature>
<organism evidence="2 3">
    <name type="scientific">Niallia endozanthoxylica</name>
    <dbReference type="NCBI Taxonomy" id="2036016"/>
    <lineage>
        <taxon>Bacteria</taxon>
        <taxon>Bacillati</taxon>
        <taxon>Bacillota</taxon>
        <taxon>Bacilli</taxon>
        <taxon>Bacillales</taxon>
        <taxon>Bacillaceae</taxon>
        <taxon>Niallia</taxon>
    </lineage>
</organism>
<dbReference type="EMBL" id="VYKL01000039">
    <property type="protein sequence ID" value="KAA9015978.1"/>
    <property type="molecule type" value="Genomic_DNA"/>
</dbReference>